<feature type="transmembrane region" description="Helical" evidence="1">
    <location>
        <begin position="21"/>
        <end position="43"/>
    </location>
</feature>
<keyword evidence="2" id="KW-1185">Reference proteome</keyword>
<evidence type="ECO:0000256" key="1">
    <source>
        <dbReference type="SAM" id="Phobius"/>
    </source>
</evidence>
<sequence length="275" mass="31319">MAKVEVQIRKCFCCGLTPGTFFAAIYTLFIFALLTGLGCWGLSDTVKNGDKSHYTSCELEAQGKIRADNRKLVFHEGTTTVVVEDSTSYHCSFGLYTEELKYEQNLRYVTLLVDVFLWAALIVASVLCLIGLAIYNEWLLIPWILLMLIEVVRGIISVVFIFILSHGNLARIATGIFFLGVQFFHVSILMVMIAKFQRMHNRNNGVMVDVDKQYIPETNRVYPINNAGLSQQSYVGDHGGYNNYSPSHHFNNAHPYNMHDQMDYGHVQPGYYQRY</sequence>
<feature type="transmembrane region" description="Helical" evidence="1">
    <location>
        <begin position="115"/>
        <end position="136"/>
    </location>
</feature>
<keyword evidence="1" id="KW-0472">Membrane</keyword>
<organism evidence="2 3">
    <name type="scientific">Parastrongyloides trichosuri</name>
    <name type="common">Possum-specific nematode worm</name>
    <dbReference type="NCBI Taxonomy" id="131310"/>
    <lineage>
        <taxon>Eukaryota</taxon>
        <taxon>Metazoa</taxon>
        <taxon>Ecdysozoa</taxon>
        <taxon>Nematoda</taxon>
        <taxon>Chromadorea</taxon>
        <taxon>Rhabditida</taxon>
        <taxon>Tylenchina</taxon>
        <taxon>Panagrolaimomorpha</taxon>
        <taxon>Strongyloidoidea</taxon>
        <taxon>Strongyloididae</taxon>
        <taxon>Parastrongyloides</taxon>
    </lineage>
</organism>
<dbReference type="WBParaSite" id="PTRK_0000670000.1">
    <property type="protein sequence ID" value="PTRK_0000670000.1"/>
    <property type="gene ID" value="PTRK_0000670000"/>
</dbReference>
<accession>A0A0N4ZG22</accession>
<dbReference type="PANTHER" id="PTHR36694">
    <property type="entry name" value="PASIFLORA 1, ISOFORM A-RELATED"/>
    <property type="match status" value="1"/>
</dbReference>
<keyword evidence="1" id="KW-0812">Transmembrane</keyword>
<proteinExistence type="predicted"/>
<evidence type="ECO:0000313" key="3">
    <source>
        <dbReference type="WBParaSite" id="PTRK_0000670000.1"/>
    </source>
</evidence>
<dbReference type="PANTHER" id="PTHR36694:SF5">
    <property type="entry name" value="PROTEIN CBG13296"/>
    <property type="match status" value="1"/>
</dbReference>
<evidence type="ECO:0000313" key="2">
    <source>
        <dbReference type="Proteomes" id="UP000038045"/>
    </source>
</evidence>
<keyword evidence="1" id="KW-1133">Transmembrane helix</keyword>
<name>A0A0N4ZG22_PARTI</name>
<dbReference type="Proteomes" id="UP000038045">
    <property type="component" value="Unplaced"/>
</dbReference>
<protein>
    <submittedName>
        <fullName evidence="3">Uncharacterized protein</fullName>
    </submittedName>
</protein>
<dbReference type="AlphaFoldDB" id="A0A0N4ZG22"/>
<feature type="transmembrane region" description="Helical" evidence="1">
    <location>
        <begin position="143"/>
        <end position="164"/>
    </location>
</feature>
<reference evidence="3" key="1">
    <citation type="submission" date="2017-02" db="UniProtKB">
        <authorList>
            <consortium name="WormBaseParasite"/>
        </authorList>
    </citation>
    <scope>IDENTIFICATION</scope>
</reference>
<feature type="transmembrane region" description="Helical" evidence="1">
    <location>
        <begin position="170"/>
        <end position="194"/>
    </location>
</feature>